<feature type="domain" description="N-acetyltransferase" evidence="1">
    <location>
        <begin position="5"/>
        <end position="190"/>
    </location>
</feature>
<dbReference type="EMBL" id="AP012320">
    <property type="protein sequence ID" value="BAL96356.1"/>
    <property type="molecule type" value="Genomic_DNA"/>
</dbReference>
<evidence type="ECO:0000313" key="3">
    <source>
        <dbReference type="Proteomes" id="UP000007883"/>
    </source>
</evidence>
<dbReference type="InterPro" id="IPR000182">
    <property type="entry name" value="GNAT_dom"/>
</dbReference>
<accession>I0HTL9</accession>
<organism evidence="2 3">
    <name type="scientific">Rubrivivax gelatinosus (strain NBRC 100245 / IL144)</name>
    <dbReference type="NCBI Taxonomy" id="983917"/>
    <lineage>
        <taxon>Bacteria</taxon>
        <taxon>Pseudomonadati</taxon>
        <taxon>Pseudomonadota</taxon>
        <taxon>Betaproteobacteria</taxon>
        <taxon>Burkholderiales</taxon>
        <taxon>Sphaerotilaceae</taxon>
        <taxon>Rubrivivax</taxon>
    </lineage>
</organism>
<evidence type="ECO:0000259" key="1">
    <source>
        <dbReference type="PROSITE" id="PS51186"/>
    </source>
</evidence>
<dbReference type="PROSITE" id="PS51186">
    <property type="entry name" value="GNAT"/>
    <property type="match status" value="1"/>
</dbReference>
<dbReference type="AlphaFoldDB" id="I0HTL9"/>
<proteinExistence type="predicted"/>
<gene>
    <name evidence="2" type="ordered locus">RGE_30170</name>
</gene>
<dbReference type="Pfam" id="PF00583">
    <property type="entry name" value="Acetyltransf_1"/>
    <property type="match status" value="1"/>
</dbReference>
<dbReference type="PATRIC" id="fig|983917.3.peg.2940"/>
<dbReference type="HOGENOM" id="CLU_105867_1_0_4"/>
<dbReference type="InterPro" id="IPR016181">
    <property type="entry name" value="Acyl_CoA_acyltransferase"/>
</dbReference>
<evidence type="ECO:0000313" key="2">
    <source>
        <dbReference type="EMBL" id="BAL96356.1"/>
    </source>
</evidence>
<dbReference type="Gene3D" id="3.40.630.30">
    <property type="match status" value="1"/>
</dbReference>
<protein>
    <submittedName>
        <fullName evidence="2">Putative N-acetyltransferase</fullName>
    </submittedName>
</protein>
<reference evidence="2 3" key="1">
    <citation type="journal article" date="2012" name="J. Bacteriol.">
        <title>Complete genome sequence of phototrophic betaproteobacterium Rubrivivax gelatinosus IL144.</title>
        <authorList>
            <person name="Nagashima S."/>
            <person name="Kamimura A."/>
            <person name="Shimizu T."/>
            <person name="Nakamura-isaki S."/>
            <person name="Aono E."/>
            <person name="Sakamoto K."/>
            <person name="Ichikawa N."/>
            <person name="Nakazawa H."/>
            <person name="Sekine M."/>
            <person name="Yamazaki S."/>
            <person name="Fujita N."/>
            <person name="Shimada K."/>
            <person name="Hanada S."/>
            <person name="Nagashima K.V.P."/>
        </authorList>
    </citation>
    <scope>NUCLEOTIDE SEQUENCE [LARGE SCALE GENOMIC DNA]</scope>
    <source>
        <strain evidence="3">NBRC 100245 / IL144</strain>
    </source>
</reference>
<dbReference type="GO" id="GO:0016747">
    <property type="term" value="F:acyltransferase activity, transferring groups other than amino-acyl groups"/>
    <property type="evidence" value="ECO:0007669"/>
    <property type="project" value="InterPro"/>
</dbReference>
<sequence>MSPPIEIHPLGPERLADFLAFFEGPAFADNPRWRSCYCQFLYVDHRRVHWPSRTGEENRAAACTRIGAGTMRGLLAYRGGQVVGWCNAAPRTLLDAFADEPDPDAERLGQITCFVVAPAHRRTGVATALLDAACAALRHQGMALAEAAPKPDIAGDAENHYGPMSMFLAAGFSVHRQGEHGSVLVRKSLA</sequence>
<dbReference type="Proteomes" id="UP000007883">
    <property type="component" value="Chromosome"/>
</dbReference>
<dbReference type="eggNOG" id="COG1246">
    <property type="taxonomic scope" value="Bacteria"/>
</dbReference>
<dbReference type="STRING" id="983917.RGE_30170"/>
<name>I0HTL9_RUBGI</name>
<dbReference type="RefSeq" id="WP_014429217.1">
    <property type="nucleotide sequence ID" value="NC_017075.1"/>
</dbReference>
<dbReference type="SUPFAM" id="SSF55729">
    <property type="entry name" value="Acyl-CoA N-acyltransferases (Nat)"/>
    <property type="match status" value="1"/>
</dbReference>
<keyword evidence="2" id="KW-0808">Transferase</keyword>
<dbReference type="KEGG" id="rge:RGE_30170"/>
<keyword evidence="3" id="KW-1185">Reference proteome</keyword>